<evidence type="ECO:0000256" key="1">
    <source>
        <dbReference type="ARBA" id="ARBA00004571"/>
    </source>
</evidence>
<dbReference type="AlphaFoldDB" id="A0A7G9SA13"/>
<dbReference type="InterPro" id="IPR013784">
    <property type="entry name" value="Carb-bd-like_fold"/>
</dbReference>
<dbReference type="GO" id="GO:0009279">
    <property type="term" value="C:cell outer membrane"/>
    <property type="evidence" value="ECO:0007669"/>
    <property type="project" value="UniProtKB-SubCell"/>
</dbReference>
<gene>
    <name evidence="11" type="ORF">H9L12_10470</name>
</gene>
<dbReference type="Pfam" id="PF13620">
    <property type="entry name" value="CarboxypepD_reg"/>
    <property type="match status" value="1"/>
</dbReference>
<dbReference type="SUPFAM" id="SSF49452">
    <property type="entry name" value="Starch-binding domain-like"/>
    <property type="match status" value="1"/>
</dbReference>
<feature type="domain" description="TonB-dependent transporter Oar-like beta-barrel" evidence="10">
    <location>
        <begin position="579"/>
        <end position="883"/>
    </location>
</feature>
<dbReference type="InterPro" id="IPR037066">
    <property type="entry name" value="Plug_dom_sf"/>
</dbReference>
<keyword evidence="12" id="KW-1185">Reference proteome</keyword>
<evidence type="ECO:0000256" key="6">
    <source>
        <dbReference type="ARBA" id="ARBA00023237"/>
    </source>
</evidence>
<evidence type="ECO:0000256" key="7">
    <source>
        <dbReference type="PROSITE-ProRule" id="PRU01360"/>
    </source>
</evidence>
<dbReference type="Proteomes" id="UP000515955">
    <property type="component" value="Chromosome"/>
</dbReference>
<sequence>MKKSNLRVTAAWQALALLGAGAPAAFVAATPAAAQDYTRGNIVGTVTDAQGAPVAGAQVTVRNNDQGFTTTTTTDANGVFRATALNTGTYTVTVVANGQTVVEDRGVVVQAGQNNQFAYTAGTAPAADAAEPGTEGGEVVVTGTRVRVDDFASTQTGSLIDVAELASTVPVQRDQTSLILLAPGTTAGDAGFGNLASIAGATVAENAYYVNGLNITDFRGFLGSSIIPFEFYRSIDVKTGGYQAEYGRALGGVTSAVVKAGSNDLKGGAVINWAPNWGRNDSPNTYLAKNDEDFRTSLDANFYLSGPIIKDRLFFYALYNPRWLKTGDTSLSSKARLSTTTDSPFWGGKLDAIITDGHRLEFMLYSDKQTQRTTYVNYDPVADAYGTTQGTLVSKFGGLNYIGTYTGKFTDWLTLSASYGKNKNVGIVQASPDQTYIFSRIYPSTTTPGAFTNGSTYTANGTVAGANQDRDERKVFRFDADVYVNLLGTHHFRAGMDYEKLASEEATTYNGGGYYYDIRNNQTQRRYYENFGGFKSKMQAVYLQDSWSLLNDRLTLNLGVRGDKFRNYSVLGEKFYDSGYNWAPRLGATFDVFGDKRTKITAFYGRYFLPIATNTNIRLGGQELYYRQVQTYANGSYTDADGNGIPDFYVLGPDGDITNFTPNAGALTCPDAGPDAGEACASVYSDGTAGPTDTLVSQNLKPSETSEIILGASHRFGGGWTVGVDFVRRRLLETLEDMAIDAGVIAYCNDNGIAGCTSVFSGFHQYVLSNPGSDVTVRLDGDCTIAGQCEVVTLKAEDLGYPKAVRKYDAVQLTVDKAFNGLYGFNASYTYTKLRGNFEGGVKSDNNQTDTGLTQDFDQPGLVEGAYGNLANGREHAFKFYGHIEPIKGIDIGINAILESPRKFSCIGNFEGTPENGSLQDGTAYNFAAEYGAASYWCQQDLGNAVAELPSSGDNYVPAGSTSYLYTRGTAFKTEWNKRVDLGVGFDLAPLSLPGSSFRVDVFNVFNWAAILDRNEFGDIAFGGPNPDFYKVTGYQAPRSVRFTLAMRFGEK</sequence>
<keyword evidence="8" id="KW-0732">Signal</keyword>
<dbReference type="RefSeq" id="WP_187541687.1">
    <property type="nucleotide sequence ID" value="NZ_CP060717.1"/>
</dbReference>
<dbReference type="PROSITE" id="PS52016">
    <property type="entry name" value="TONB_DEPENDENT_REC_3"/>
    <property type="match status" value="1"/>
</dbReference>
<accession>A0A7G9SA13</accession>
<feature type="domain" description="TonB-dependent receptor plug" evidence="9">
    <location>
        <begin position="177"/>
        <end position="253"/>
    </location>
</feature>
<keyword evidence="6 7" id="KW-0998">Cell outer membrane</keyword>
<proteinExistence type="inferred from homology"/>
<feature type="domain" description="TonB-dependent transporter Oar-like beta-barrel" evidence="10">
    <location>
        <begin position="338"/>
        <end position="563"/>
    </location>
</feature>
<comment type="subcellular location">
    <subcellularLocation>
        <location evidence="1 7">Cell outer membrane</location>
        <topology evidence="1 7">Multi-pass membrane protein</topology>
    </subcellularLocation>
</comment>
<organism evidence="11 12">
    <name type="scientific">Sphingomonas rhizophila</name>
    <dbReference type="NCBI Taxonomy" id="2071607"/>
    <lineage>
        <taxon>Bacteria</taxon>
        <taxon>Pseudomonadati</taxon>
        <taxon>Pseudomonadota</taxon>
        <taxon>Alphaproteobacteria</taxon>
        <taxon>Sphingomonadales</taxon>
        <taxon>Sphingomonadaceae</taxon>
        <taxon>Sphingomonas</taxon>
    </lineage>
</organism>
<reference evidence="11 12" key="1">
    <citation type="submission" date="2020-08" db="EMBL/GenBank/DDBJ databases">
        <title>Genome sequence of Sphingomonas rhizophila KACC 19189T.</title>
        <authorList>
            <person name="Hyun D.-W."/>
            <person name="Bae J.-W."/>
        </authorList>
    </citation>
    <scope>NUCLEOTIDE SEQUENCE [LARGE SCALE GENOMIC DNA]</scope>
    <source>
        <strain evidence="11 12">KACC 19189</strain>
    </source>
</reference>
<dbReference type="Gene3D" id="2.170.130.10">
    <property type="entry name" value="TonB-dependent receptor, plug domain"/>
    <property type="match status" value="1"/>
</dbReference>
<dbReference type="InterPro" id="IPR036942">
    <property type="entry name" value="Beta-barrel_TonB_sf"/>
</dbReference>
<dbReference type="KEGG" id="srhi:H9L12_10470"/>
<protein>
    <submittedName>
        <fullName evidence="11">TonB-dependent receptor</fullName>
    </submittedName>
</protein>
<name>A0A7G9SA13_9SPHN</name>
<evidence type="ECO:0000313" key="11">
    <source>
        <dbReference type="EMBL" id="QNN64688.1"/>
    </source>
</evidence>
<dbReference type="Pfam" id="PF07715">
    <property type="entry name" value="Plug"/>
    <property type="match status" value="1"/>
</dbReference>
<feature type="chain" id="PRO_5028997304" evidence="8">
    <location>
        <begin position="35"/>
        <end position="1052"/>
    </location>
</feature>
<dbReference type="SUPFAM" id="SSF56935">
    <property type="entry name" value="Porins"/>
    <property type="match status" value="1"/>
</dbReference>
<dbReference type="GO" id="GO:0030246">
    <property type="term" value="F:carbohydrate binding"/>
    <property type="evidence" value="ECO:0007669"/>
    <property type="project" value="InterPro"/>
</dbReference>
<evidence type="ECO:0000256" key="8">
    <source>
        <dbReference type="SAM" id="SignalP"/>
    </source>
</evidence>
<evidence type="ECO:0000256" key="3">
    <source>
        <dbReference type="ARBA" id="ARBA00022452"/>
    </source>
</evidence>
<evidence type="ECO:0000313" key="12">
    <source>
        <dbReference type="Proteomes" id="UP000515955"/>
    </source>
</evidence>
<keyword evidence="4 7" id="KW-0812">Transmembrane</keyword>
<keyword evidence="11" id="KW-0675">Receptor</keyword>
<dbReference type="Gene3D" id="2.60.40.1120">
    <property type="entry name" value="Carboxypeptidase-like, regulatory domain"/>
    <property type="match status" value="1"/>
</dbReference>
<dbReference type="Pfam" id="PF25183">
    <property type="entry name" value="OMP_b-brl_4"/>
    <property type="match status" value="2"/>
</dbReference>
<evidence type="ECO:0000256" key="5">
    <source>
        <dbReference type="ARBA" id="ARBA00023136"/>
    </source>
</evidence>
<keyword evidence="3 7" id="KW-1134">Transmembrane beta strand</keyword>
<dbReference type="InterPro" id="IPR057601">
    <property type="entry name" value="Oar-like_b-barrel"/>
</dbReference>
<evidence type="ECO:0000256" key="4">
    <source>
        <dbReference type="ARBA" id="ARBA00022692"/>
    </source>
</evidence>
<dbReference type="EMBL" id="CP060717">
    <property type="protein sequence ID" value="QNN64688.1"/>
    <property type="molecule type" value="Genomic_DNA"/>
</dbReference>
<comment type="similarity">
    <text evidence="7">Belongs to the TonB-dependent receptor family.</text>
</comment>
<dbReference type="Gene3D" id="2.40.170.20">
    <property type="entry name" value="TonB-dependent receptor, beta-barrel domain"/>
    <property type="match status" value="1"/>
</dbReference>
<evidence type="ECO:0000259" key="10">
    <source>
        <dbReference type="Pfam" id="PF25183"/>
    </source>
</evidence>
<evidence type="ECO:0000259" key="9">
    <source>
        <dbReference type="Pfam" id="PF07715"/>
    </source>
</evidence>
<feature type="signal peptide" evidence="8">
    <location>
        <begin position="1"/>
        <end position="34"/>
    </location>
</feature>
<keyword evidence="2 7" id="KW-0813">Transport</keyword>
<dbReference type="InterPro" id="IPR039426">
    <property type="entry name" value="TonB-dep_rcpt-like"/>
</dbReference>
<keyword evidence="5 7" id="KW-0472">Membrane</keyword>
<dbReference type="InterPro" id="IPR012910">
    <property type="entry name" value="Plug_dom"/>
</dbReference>
<evidence type="ECO:0000256" key="2">
    <source>
        <dbReference type="ARBA" id="ARBA00022448"/>
    </source>
</evidence>